<dbReference type="Proteomes" id="UP001159641">
    <property type="component" value="Unassembled WGS sequence"/>
</dbReference>
<evidence type="ECO:0000313" key="2">
    <source>
        <dbReference type="EMBL" id="KAJ8775644.1"/>
    </source>
</evidence>
<feature type="compositionally biased region" description="Pro residues" evidence="1">
    <location>
        <begin position="100"/>
        <end position="111"/>
    </location>
</feature>
<feature type="compositionally biased region" description="Basic and acidic residues" evidence="1">
    <location>
        <begin position="175"/>
        <end position="188"/>
    </location>
</feature>
<feature type="region of interest" description="Disordered" evidence="1">
    <location>
        <begin position="1"/>
        <end position="205"/>
    </location>
</feature>
<dbReference type="EMBL" id="JAIQCJ010002596">
    <property type="protein sequence ID" value="KAJ8775644.1"/>
    <property type="molecule type" value="Genomic_DNA"/>
</dbReference>
<name>A0AB34G816_ESCRO</name>
<dbReference type="AlphaFoldDB" id="A0AB34G816"/>
<comment type="caution">
    <text evidence="2">The sequence shown here is derived from an EMBL/GenBank/DDBJ whole genome shotgun (WGS) entry which is preliminary data.</text>
</comment>
<feature type="region of interest" description="Disordered" evidence="1">
    <location>
        <begin position="223"/>
        <end position="298"/>
    </location>
</feature>
<accession>A0AB34G816</accession>
<gene>
    <name evidence="2" type="ORF">J1605_016192</name>
</gene>
<evidence type="ECO:0000256" key="1">
    <source>
        <dbReference type="SAM" id="MobiDB-lite"/>
    </source>
</evidence>
<organism evidence="2 3">
    <name type="scientific">Eschrichtius robustus</name>
    <name type="common">California gray whale</name>
    <name type="synonym">Eschrichtius gibbosus</name>
    <dbReference type="NCBI Taxonomy" id="9764"/>
    <lineage>
        <taxon>Eukaryota</taxon>
        <taxon>Metazoa</taxon>
        <taxon>Chordata</taxon>
        <taxon>Craniata</taxon>
        <taxon>Vertebrata</taxon>
        <taxon>Euteleostomi</taxon>
        <taxon>Mammalia</taxon>
        <taxon>Eutheria</taxon>
        <taxon>Laurasiatheria</taxon>
        <taxon>Artiodactyla</taxon>
        <taxon>Whippomorpha</taxon>
        <taxon>Cetacea</taxon>
        <taxon>Mysticeti</taxon>
        <taxon>Eschrichtiidae</taxon>
        <taxon>Eschrichtius</taxon>
    </lineage>
</organism>
<feature type="compositionally biased region" description="Low complexity" evidence="1">
    <location>
        <begin position="112"/>
        <end position="124"/>
    </location>
</feature>
<evidence type="ECO:0000313" key="3">
    <source>
        <dbReference type="Proteomes" id="UP001159641"/>
    </source>
</evidence>
<sequence length="315" mass="32723">MQPGRGPLKLDLEFSAGTRQGARGRRRKGRCLDFLPPSPRPSRQEKFSRPGQACPLHPGGAGSAALGSAARNWVRGAVGKEMSGRSRAPQLSAGTAGPAPVAPPPPPPTEPLPAAAAAAEAGPGCTPGAGTHGSGRSFLRALVRPPAPPGPHRPFRSALGPGLRWEGAGGGRRRRAEEEKETKERTFPGEKPAPAAAASPLPPAPQMRRWRRQLRKETPVLQRHSALLHRPPRAGGDGGGAVAAGSIGAGSPGAEQAAGPASSRRAGMRGRAPRRPITTRRLQGPPRVGLPEPPAVGRPQTAFVTWEAILLKLRP</sequence>
<keyword evidence="3" id="KW-1185">Reference proteome</keyword>
<reference evidence="2 3" key="1">
    <citation type="submission" date="2022-11" db="EMBL/GenBank/DDBJ databases">
        <title>Whole genome sequence of Eschrichtius robustus ER-17-0199.</title>
        <authorList>
            <person name="Bruniche-Olsen A."/>
            <person name="Black A.N."/>
            <person name="Fields C.J."/>
            <person name="Walden K."/>
            <person name="Dewoody J.A."/>
        </authorList>
    </citation>
    <scope>NUCLEOTIDE SEQUENCE [LARGE SCALE GENOMIC DNA]</scope>
    <source>
        <strain evidence="2">ER-17-0199</strain>
        <tissue evidence="2">Blubber</tissue>
    </source>
</reference>
<feature type="compositionally biased region" description="Basic residues" evidence="1">
    <location>
        <begin position="266"/>
        <end position="278"/>
    </location>
</feature>
<feature type="compositionally biased region" description="Gly residues" evidence="1">
    <location>
        <begin position="235"/>
        <end position="251"/>
    </location>
</feature>
<protein>
    <submittedName>
        <fullName evidence="2">Uncharacterized protein</fullName>
    </submittedName>
</protein>
<proteinExistence type="predicted"/>
<feature type="compositionally biased region" description="Low complexity" evidence="1">
    <location>
        <begin position="252"/>
        <end position="265"/>
    </location>
</feature>